<comment type="pathway">
    <text evidence="1">Cofactor biosynthesis; NAD(+) biosynthesis; nicotinate D-ribonucleotide from nicotinate: step 1/1.</text>
</comment>
<dbReference type="GO" id="GO:0004516">
    <property type="term" value="F:nicotinate phosphoribosyltransferase activity"/>
    <property type="evidence" value="ECO:0007669"/>
    <property type="project" value="UniProtKB-EC"/>
</dbReference>
<evidence type="ECO:0000256" key="4">
    <source>
        <dbReference type="ARBA" id="ARBA00022553"/>
    </source>
</evidence>
<sequence>MVFNSSSPYPEGVISFLDTDLYKLTMQCAVFKFFKDVPVTYAYTNRTPDKKLSRTAFKWLEEQIGKLGNISLSTDEYLFLKKHCDYLSEDYLNFLKEFRLSPREQVVATFTPVGEDTGDDSIVGDVDIQIKGTWVDTILYEIPMLALTSEAYFKFMDTDWNYEGQEKQAFDKGLQLLEAGCVTSEFGTRRRRDYHTQALVFRGLVQASKEAEKKGFPGKLSGTSNVHLAMRFNIPPVGTVAHEWFMGVAAILGDYKQATEVALRHWVACFGNKLGIALTDTFGTQEFLRAFTQTVQTIEGGFPAETFKRADGSMKTYAEAFAGIRQDSGDPAEYTKWMREFYDKQGITDKKLIVFSDSLNIERCLEYKKVADDLGFQPTFGVGTYLTNDFTNTKTGKKSVPLNIVIKISSAAGNPAVKISDNAGKNTGDKETVEKVKRELGYVEREWKEGDETSRWGKAIFSAIMKNKIKINSKPEMYSNVRSFVISCDEQGPPCTHCLARNLEGCSYLTEPPAQLPATETRRRIELELMHRWSTSTYKSLASIPEDNQWLQEDMPRWGLKHEYLLHGMFAFSALEIVLCGGAVVIEEDYEMYYAKLAVEYYDKASRSFRAQLENVTAENAQKVFMFSFLAVSVNMALGQCTAFEEVYEGVLDRLVTLWELLMGNASIADQHFDTLISGALSRSTEALMVRTQLQTETPTSLSKETEDALERLSIIVNTACETPTSSQNTDNSETNLRIQSYRASFSAIQTCFVQDSKEIFKGIAIGFPALAGRDFGLALKSSDPVALLITMYWGVQLNTLGKMAWWVGTFGKKMVDEVSEMLWQPEPGHRIMSLPEWRDSISWARVEVDLMPLGETPST</sequence>
<dbReference type="EC" id="6.3.4.21" evidence="3"/>
<evidence type="ECO:0000256" key="8">
    <source>
        <dbReference type="ARBA" id="ARBA00023242"/>
    </source>
</evidence>
<dbReference type="Pfam" id="PF17767">
    <property type="entry name" value="NAPRTase_N"/>
    <property type="match status" value="1"/>
</dbReference>
<dbReference type="CDD" id="cd00067">
    <property type="entry name" value="GAL4"/>
    <property type="match status" value="1"/>
</dbReference>
<dbReference type="SUPFAM" id="SSF54675">
    <property type="entry name" value="Nicotinate/Quinolinate PRTase N-terminal domain-like"/>
    <property type="match status" value="1"/>
</dbReference>
<evidence type="ECO:0000256" key="7">
    <source>
        <dbReference type="ARBA" id="ARBA00022679"/>
    </source>
</evidence>
<dbReference type="AlphaFoldDB" id="A0AAN5Z532"/>
<dbReference type="InterPro" id="IPR036068">
    <property type="entry name" value="Nicotinate_pribotase-like_C"/>
</dbReference>
<comment type="catalytic activity">
    <reaction evidence="9">
        <text>5-phospho-alpha-D-ribose 1-diphosphate + nicotinate + ATP + H2O = nicotinate beta-D-ribonucleotide + ADP + phosphate + diphosphate</text>
        <dbReference type="Rhea" id="RHEA:36163"/>
        <dbReference type="ChEBI" id="CHEBI:15377"/>
        <dbReference type="ChEBI" id="CHEBI:30616"/>
        <dbReference type="ChEBI" id="CHEBI:32544"/>
        <dbReference type="ChEBI" id="CHEBI:33019"/>
        <dbReference type="ChEBI" id="CHEBI:43474"/>
        <dbReference type="ChEBI" id="CHEBI:57502"/>
        <dbReference type="ChEBI" id="CHEBI:58017"/>
        <dbReference type="ChEBI" id="CHEBI:456216"/>
        <dbReference type="EC" id="6.3.4.21"/>
    </reaction>
</comment>
<dbReference type="InterPro" id="IPR001138">
    <property type="entry name" value="Zn2Cys6_DnaBD"/>
</dbReference>
<accession>A0AAN5Z532</accession>
<keyword evidence="5" id="KW-0436">Ligase</keyword>
<evidence type="ECO:0000259" key="11">
    <source>
        <dbReference type="Pfam" id="PF17767"/>
    </source>
</evidence>
<protein>
    <recommendedName>
        <fullName evidence="3">nicotinate phosphoribosyltransferase</fullName>
        <ecNumber evidence="3">6.3.4.21</ecNumber>
    </recommendedName>
</protein>
<keyword evidence="7" id="KW-0808">Transferase</keyword>
<gene>
    <name evidence="12" type="ORF">FAUST_8193</name>
</gene>
<evidence type="ECO:0000313" key="12">
    <source>
        <dbReference type="EMBL" id="KAF5233383.1"/>
    </source>
</evidence>
<dbReference type="Pfam" id="PF04095">
    <property type="entry name" value="NAPRTase"/>
    <property type="match status" value="1"/>
</dbReference>
<keyword evidence="6" id="KW-0662">Pyridine nucleotide biosynthesis</keyword>
<feature type="domain" description="Nicotinate phosphoribosyltransferase N-terminal" evidence="11">
    <location>
        <begin position="17"/>
        <end position="148"/>
    </location>
</feature>
<feature type="domain" description="Nicotinate/nicotinamide phosphoribosyltransferase" evidence="10">
    <location>
        <begin position="183"/>
        <end position="441"/>
    </location>
</feature>
<dbReference type="InterPro" id="IPR040727">
    <property type="entry name" value="NAPRTase_N"/>
</dbReference>
<dbReference type="EMBL" id="JAAMOD010000255">
    <property type="protein sequence ID" value="KAF5233383.1"/>
    <property type="molecule type" value="Genomic_DNA"/>
</dbReference>
<evidence type="ECO:0000256" key="5">
    <source>
        <dbReference type="ARBA" id="ARBA00022598"/>
    </source>
</evidence>
<dbReference type="PANTHER" id="PTHR11098:SF1">
    <property type="entry name" value="NICOTINATE PHOSPHORIBOSYLTRANSFERASE"/>
    <property type="match status" value="1"/>
</dbReference>
<comment type="similarity">
    <text evidence="2">Belongs to the NAPRTase family.</text>
</comment>
<keyword evidence="8" id="KW-0539">Nucleus</keyword>
<keyword evidence="13" id="KW-1185">Reference proteome</keyword>
<dbReference type="InterPro" id="IPR041525">
    <property type="entry name" value="N/Namide_PRibTrfase"/>
</dbReference>
<dbReference type="FunFam" id="3.20.140.10:FF:000009">
    <property type="entry name" value="Nicotinate phosphoribosyltransferase"/>
    <property type="match status" value="1"/>
</dbReference>
<dbReference type="GO" id="GO:0000981">
    <property type="term" value="F:DNA-binding transcription factor activity, RNA polymerase II-specific"/>
    <property type="evidence" value="ECO:0007669"/>
    <property type="project" value="InterPro"/>
</dbReference>
<dbReference type="GO" id="GO:0005829">
    <property type="term" value="C:cytosol"/>
    <property type="evidence" value="ECO:0007669"/>
    <property type="project" value="TreeGrafter"/>
</dbReference>
<dbReference type="InterPro" id="IPR007229">
    <property type="entry name" value="Nic_PRibTrfase-Fam"/>
</dbReference>
<dbReference type="Proteomes" id="UP000537989">
    <property type="component" value="Unassembled WGS sequence"/>
</dbReference>
<dbReference type="GO" id="GO:0008270">
    <property type="term" value="F:zinc ion binding"/>
    <property type="evidence" value="ECO:0007669"/>
    <property type="project" value="InterPro"/>
</dbReference>
<evidence type="ECO:0000259" key="10">
    <source>
        <dbReference type="Pfam" id="PF04095"/>
    </source>
</evidence>
<dbReference type="SUPFAM" id="SSF51690">
    <property type="entry name" value="Nicotinate/Quinolinate PRTase C-terminal domain-like"/>
    <property type="match status" value="1"/>
</dbReference>
<evidence type="ECO:0000256" key="6">
    <source>
        <dbReference type="ARBA" id="ARBA00022642"/>
    </source>
</evidence>
<comment type="caution">
    <text evidence="12">The sequence shown here is derived from an EMBL/GenBank/DDBJ whole genome shotgun (WGS) entry which is preliminary data.</text>
</comment>
<organism evidence="12 13">
    <name type="scientific">Fusarium austroamericanum</name>
    <dbReference type="NCBI Taxonomy" id="282268"/>
    <lineage>
        <taxon>Eukaryota</taxon>
        <taxon>Fungi</taxon>
        <taxon>Dikarya</taxon>
        <taxon>Ascomycota</taxon>
        <taxon>Pezizomycotina</taxon>
        <taxon>Sordariomycetes</taxon>
        <taxon>Hypocreomycetidae</taxon>
        <taxon>Hypocreales</taxon>
        <taxon>Nectriaceae</taxon>
        <taxon>Fusarium</taxon>
    </lineage>
</organism>
<dbReference type="GO" id="GO:0016740">
    <property type="term" value="F:transferase activity"/>
    <property type="evidence" value="ECO:0007669"/>
    <property type="project" value="UniProtKB-KW"/>
</dbReference>
<evidence type="ECO:0000313" key="13">
    <source>
        <dbReference type="Proteomes" id="UP000537989"/>
    </source>
</evidence>
<evidence type="ECO:0000256" key="2">
    <source>
        <dbReference type="ARBA" id="ARBA00010897"/>
    </source>
</evidence>
<dbReference type="GO" id="GO:0034355">
    <property type="term" value="P:NAD+ biosynthetic process via the salvage pathway"/>
    <property type="evidence" value="ECO:0007669"/>
    <property type="project" value="TreeGrafter"/>
</dbReference>
<name>A0AAN5Z532_FUSAU</name>
<dbReference type="Gene3D" id="3.20.140.10">
    <property type="entry name" value="nicotinate phosphoribosyltransferase"/>
    <property type="match status" value="1"/>
</dbReference>
<dbReference type="PANTHER" id="PTHR11098">
    <property type="entry name" value="NICOTINATE PHOSPHORIBOSYLTRANSFERASE"/>
    <property type="match status" value="1"/>
</dbReference>
<reference evidence="12 13" key="1">
    <citation type="submission" date="2020-02" db="EMBL/GenBank/DDBJ databases">
        <title>Identification and distribution of gene clusters putatively required for synthesis of sphingolipid metabolism inhibitors in phylogenetically diverse species of the filamentous fungus Fusarium.</title>
        <authorList>
            <person name="Kim H.-S."/>
            <person name="Busman M."/>
            <person name="Brown D.W."/>
            <person name="Divon H."/>
            <person name="Uhlig S."/>
            <person name="Proctor R.H."/>
        </authorList>
    </citation>
    <scope>NUCLEOTIDE SEQUENCE [LARGE SCALE GENOMIC DNA]</scope>
    <source>
        <strain evidence="12 13">NRRL 2903</strain>
    </source>
</reference>
<keyword evidence="4" id="KW-0597">Phosphoprotein</keyword>
<evidence type="ECO:0000256" key="9">
    <source>
        <dbReference type="ARBA" id="ARBA00048668"/>
    </source>
</evidence>
<evidence type="ECO:0000256" key="1">
    <source>
        <dbReference type="ARBA" id="ARBA00004952"/>
    </source>
</evidence>
<evidence type="ECO:0000256" key="3">
    <source>
        <dbReference type="ARBA" id="ARBA00013236"/>
    </source>
</evidence>
<proteinExistence type="inferred from homology"/>